<sequence length="92" mass="11026">MQKIKILLMLFCLCSFIFVWNPHCFYDGYFCAAEEKRSSLVSKKLREKRKKINEMKRRNNMFGSNAEDTSFRNMKNLRILFCGILFRQGTQL</sequence>
<keyword evidence="2" id="KW-1185">Reference proteome</keyword>
<dbReference type="AlphaFoldDB" id="A0A1E5IHA1"/>
<name>A0A1E5IHA1_ENDTX</name>
<dbReference type="EMBL" id="LNVX01000738">
    <property type="protein sequence ID" value="OEG69388.1"/>
    <property type="molecule type" value="Genomic_DNA"/>
</dbReference>
<gene>
    <name evidence="1" type="ORF">ATZ36_09850</name>
</gene>
<protein>
    <submittedName>
        <fullName evidence="1">Uncharacterized protein</fullName>
    </submittedName>
</protein>
<organism evidence="1 2">
    <name type="scientific">Endomicrobium trichonymphae</name>
    <dbReference type="NCBI Taxonomy" id="1408204"/>
    <lineage>
        <taxon>Bacteria</taxon>
        <taxon>Pseudomonadati</taxon>
        <taxon>Elusimicrobiota</taxon>
        <taxon>Endomicrobiia</taxon>
        <taxon>Endomicrobiales</taxon>
        <taxon>Endomicrobiaceae</taxon>
        <taxon>Candidatus Endomicrobiellum</taxon>
    </lineage>
</organism>
<dbReference type="Proteomes" id="UP000095237">
    <property type="component" value="Unassembled WGS sequence"/>
</dbReference>
<reference evidence="1 2" key="1">
    <citation type="submission" date="2015-11" db="EMBL/GenBank/DDBJ databases">
        <title>Evidence for parallel genomic evolution in an endosymbiosis of termite gut flagellates.</title>
        <authorList>
            <person name="Zheng H."/>
        </authorList>
    </citation>
    <scope>NUCLEOTIDE SEQUENCE [LARGE SCALE GENOMIC DNA]</scope>
    <source>
        <strain evidence="1 2">CET450</strain>
    </source>
</reference>
<proteinExistence type="predicted"/>
<evidence type="ECO:0000313" key="2">
    <source>
        <dbReference type="Proteomes" id="UP000095237"/>
    </source>
</evidence>
<comment type="caution">
    <text evidence="1">The sequence shown here is derived from an EMBL/GenBank/DDBJ whole genome shotgun (WGS) entry which is preliminary data.</text>
</comment>
<accession>A0A1E5IHA1</accession>
<evidence type="ECO:0000313" key="1">
    <source>
        <dbReference type="EMBL" id="OEG69388.1"/>
    </source>
</evidence>